<evidence type="ECO:0000313" key="2">
    <source>
        <dbReference type="Proteomes" id="UP000095285"/>
    </source>
</evidence>
<proteinExistence type="predicted"/>
<keyword evidence="1" id="KW-1133">Transmembrane helix</keyword>
<reference evidence="3" key="2">
    <citation type="submission" date="2016-11" db="UniProtKB">
        <authorList>
            <consortium name="WormBaseParasite"/>
        </authorList>
    </citation>
    <scope>IDENTIFICATION</scope>
</reference>
<keyword evidence="1" id="KW-0812">Transmembrane</keyword>
<dbReference type="AlphaFoldDB" id="A0A1I7VN83"/>
<reference evidence="2" key="1">
    <citation type="submission" date="2012-04" db="EMBL/GenBank/DDBJ databases">
        <title>The Genome Sequence of Loa loa.</title>
        <authorList>
            <consortium name="The Broad Institute Genome Sequencing Platform"/>
            <consortium name="Broad Institute Genome Sequencing Center for Infectious Disease"/>
            <person name="Nutman T.B."/>
            <person name="Fink D.L."/>
            <person name="Russ C."/>
            <person name="Young S."/>
            <person name="Zeng Q."/>
            <person name="Gargeya S."/>
            <person name="Alvarado L."/>
            <person name="Berlin A."/>
            <person name="Chapman S.B."/>
            <person name="Chen Z."/>
            <person name="Freedman E."/>
            <person name="Gellesch M."/>
            <person name="Goldberg J."/>
            <person name="Griggs A."/>
            <person name="Gujja S."/>
            <person name="Heilman E.R."/>
            <person name="Heiman D."/>
            <person name="Howarth C."/>
            <person name="Mehta T."/>
            <person name="Neiman D."/>
            <person name="Pearson M."/>
            <person name="Roberts A."/>
            <person name="Saif S."/>
            <person name="Shea T."/>
            <person name="Shenoy N."/>
            <person name="Sisk P."/>
            <person name="Stolte C."/>
            <person name="Sykes S."/>
            <person name="White J."/>
            <person name="Yandava C."/>
            <person name="Haas B."/>
            <person name="Henn M.R."/>
            <person name="Nusbaum C."/>
            <person name="Birren B."/>
        </authorList>
    </citation>
    <scope>NUCLEOTIDE SEQUENCE [LARGE SCALE GENOMIC DNA]</scope>
</reference>
<sequence length="111" mass="12354">MTNVTVCLDFCIAGPSQKNYAGLEVSIMISSTLATLCIVLIAQRVQAWWYPPAGYGYGYHHASWYHPFGPMPYYPPHPYHFADIHHMYSTHRGAQIGAAIGSLAAHFGKKK</sequence>
<evidence type="ECO:0000256" key="1">
    <source>
        <dbReference type="SAM" id="Phobius"/>
    </source>
</evidence>
<keyword evidence="2" id="KW-1185">Reference proteome</keyword>
<evidence type="ECO:0000313" key="3">
    <source>
        <dbReference type="WBParaSite" id="EN70_4392"/>
    </source>
</evidence>
<dbReference type="InParanoid" id="A0A1I7VN83"/>
<accession>A0A1I7VN83</accession>
<dbReference type="Proteomes" id="UP000095285">
    <property type="component" value="Unassembled WGS sequence"/>
</dbReference>
<feature type="transmembrane region" description="Helical" evidence="1">
    <location>
        <begin position="20"/>
        <end position="42"/>
    </location>
</feature>
<gene>
    <name evidence="3" type="primary">LOAG_00392</name>
</gene>
<keyword evidence="1" id="KW-0472">Membrane</keyword>
<organism evidence="2 3">
    <name type="scientific">Loa loa</name>
    <name type="common">Eye worm</name>
    <name type="synonym">Filaria loa</name>
    <dbReference type="NCBI Taxonomy" id="7209"/>
    <lineage>
        <taxon>Eukaryota</taxon>
        <taxon>Metazoa</taxon>
        <taxon>Ecdysozoa</taxon>
        <taxon>Nematoda</taxon>
        <taxon>Chromadorea</taxon>
        <taxon>Rhabditida</taxon>
        <taxon>Spirurina</taxon>
        <taxon>Spiruromorpha</taxon>
        <taxon>Filarioidea</taxon>
        <taxon>Onchocercidae</taxon>
        <taxon>Loa</taxon>
    </lineage>
</organism>
<protein>
    <submittedName>
        <fullName evidence="3">Uncharacterized protein</fullName>
    </submittedName>
</protein>
<dbReference type="WBParaSite" id="EN70_4392">
    <property type="protein sequence ID" value="EN70_4392"/>
    <property type="gene ID" value="EN70_4392"/>
</dbReference>
<name>A0A1I7VN83_LOALO</name>